<name>A0A1D6ESI8_MAIZE</name>
<dbReference type="EMBL" id="CM007648">
    <property type="protein sequence ID" value="ONM22676.1"/>
    <property type="molecule type" value="Genomic_DNA"/>
</dbReference>
<accession>A0A1D6ESI8</accession>
<dbReference type="PANTHER" id="PTHR34360:SF4">
    <property type="entry name" value="OS09G0497700 PROTEIN"/>
    <property type="match status" value="1"/>
</dbReference>
<proteinExistence type="predicted"/>
<dbReference type="ExpressionAtlas" id="A0A1D6ESI8">
    <property type="expression patterns" value="baseline and differential"/>
</dbReference>
<dbReference type="SUPFAM" id="SSF58113">
    <property type="entry name" value="Apolipoprotein A-I"/>
    <property type="match status" value="1"/>
</dbReference>
<reference evidence="1" key="1">
    <citation type="submission" date="2015-12" db="EMBL/GenBank/DDBJ databases">
        <title>Update maize B73 reference genome by single molecule sequencing technologies.</title>
        <authorList>
            <consortium name="Maize Genome Sequencing Project"/>
            <person name="Ware D."/>
        </authorList>
    </citation>
    <scope>NUCLEOTIDE SEQUENCE [LARGE SCALE GENOMIC DNA]</scope>
    <source>
        <tissue evidence="1">Seedling</tissue>
    </source>
</reference>
<sequence length="259" mass="30158">MEVMSNHWNEHGKPAFDSFLQKASEKTVQTKKWAEPHLETAKTKWMPVAKEKWVTLKKHAKPYVQMVSEKSLEAYQTSSDFVRPHLVNAHQVVDPYFQEAKKLSKPYVDQIATATKPHVEKVRTALKPYTERARHVYGQFLETATTYHQQAQATISDYLHRHEFTKQFVTKELVWYLASALLVTPFFVLYTLLTETFWFVLHFWCPAIPRRRRKHLGAVIPTMVIGDISAGMLTSKTLINHGHYFFYNDLGSLTIYLSL</sequence>
<gene>
    <name evidence="1" type="ORF">ZEAMMB73_Zm00001d006052</name>
</gene>
<dbReference type="AlphaFoldDB" id="A0A1D6ESI8"/>
<evidence type="ECO:0000313" key="1">
    <source>
        <dbReference type="EMBL" id="ONM22676.1"/>
    </source>
</evidence>
<protein>
    <submittedName>
        <fullName evidence="1">Myosin heavy chain-related</fullName>
    </submittedName>
</protein>
<dbReference type="Gene3D" id="1.20.120.20">
    <property type="entry name" value="Apolipoprotein"/>
    <property type="match status" value="1"/>
</dbReference>
<organism evidence="1">
    <name type="scientific">Zea mays</name>
    <name type="common">Maize</name>
    <dbReference type="NCBI Taxonomy" id="4577"/>
    <lineage>
        <taxon>Eukaryota</taxon>
        <taxon>Viridiplantae</taxon>
        <taxon>Streptophyta</taxon>
        <taxon>Embryophyta</taxon>
        <taxon>Tracheophyta</taxon>
        <taxon>Spermatophyta</taxon>
        <taxon>Magnoliopsida</taxon>
        <taxon>Liliopsida</taxon>
        <taxon>Poales</taxon>
        <taxon>Poaceae</taxon>
        <taxon>PACMAD clade</taxon>
        <taxon>Panicoideae</taxon>
        <taxon>Andropogonodae</taxon>
        <taxon>Andropogoneae</taxon>
        <taxon>Tripsacinae</taxon>
        <taxon>Zea</taxon>
    </lineage>
</organism>
<dbReference type="PANTHER" id="PTHR34360">
    <property type="entry name" value="OS08G0519400 PROTEIN"/>
    <property type="match status" value="1"/>
</dbReference>